<evidence type="ECO:0000256" key="15">
    <source>
        <dbReference type="HAMAP-Rule" id="MF_00530"/>
    </source>
</evidence>
<evidence type="ECO:0000256" key="5">
    <source>
        <dbReference type="ARBA" id="ARBA00014480"/>
    </source>
</evidence>
<evidence type="ECO:0000256" key="13">
    <source>
        <dbReference type="ARBA" id="ARBA00030215"/>
    </source>
</evidence>
<accession>A0A4D6YFR9</accession>
<dbReference type="GO" id="GO:0045259">
    <property type="term" value="C:proton-transporting ATP synthase complex"/>
    <property type="evidence" value="ECO:0007669"/>
    <property type="project" value="UniProtKB-KW"/>
</dbReference>
<evidence type="ECO:0000313" key="18">
    <source>
        <dbReference type="EMBL" id="QCI25251.1"/>
    </source>
</evidence>
<keyword evidence="6 15" id="KW-0813">Transport</keyword>
<comment type="subunit">
    <text evidence="4 15 16">F-type ATPases have 2 components, CF(1) - the catalytic core - and CF(0) - the membrane proton channel. CF(1) has five subunits: alpha(3), beta(3), gamma(1), delta(1), epsilon(1). CF(0) has three main subunits: a, b and c.</text>
</comment>
<sequence length="141" mass="16107">MNFYLDVVSVKKRIFSGFVKKIRVTGSEGELGIYPGHTQLLSIIKPGIVYISHKIDKIDKKEECIYISGGILEVQPSIVSILADVAIRAVDLDRKRILKTKKNAEEYMKNVDLKIKKDDILLKISKEIAKLRVLEMMDKFK</sequence>
<keyword evidence="12 15" id="KW-0066">ATP synthesis</keyword>
<evidence type="ECO:0000256" key="12">
    <source>
        <dbReference type="ARBA" id="ARBA00023310"/>
    </source>
</evidence>
<comment type="function">
    <text evidence="1 15">Produces ATP from ADP in the presence of a proton gradient across the membrane.</text>
</comment>
<dbReference type="AlphaFoldDB" id="A0A4D6YFR9"/>
<dbReference type="InterPro" id="IPR001469">
    <property type="entry name" value="ATP_synth_F1_dsu/esu"/>
</dbReference>
<reference evidence="18 19" key="1">
    <citation type="submission" date="2018-12" db="EMBL/GenBank/DDBJ databases">
        <authorList>
            <person name="Chong R.A."/>
        </authorList>
    </citation>
    <scope>NUCLEOTIDE SEQUENCE [LARGE SCALE GENOMIC DNA]</scope>
    <source>
        <strain evidence="18 19">Sav</strain>
    </source>
</reference>
<dbReference type="HAMAP" id="MF_00530">
    <property type="entry name" value="ATP_synth_epsil_bac"/>
    <property type="match status" value="1"/>
</dbReference>
<dbReference type="Pfam" id="PF02823">
    <property type="entry name" value="ATP-synt_DE_N"/>
    <property type="match status" value="1"/>
</dbReference>
<dbReference type="PANTHER" id="PTHR13822">
    <property type="entry name" value="ATP SYNTHASE DELTA/EPSILON CHAIN"/>
    <property type="match status" value="1"/>
</dbReference>
<evidence type="ECO:0000256" key="3">
    <source>
        <dbReference type="ARBA" id="ARBA00005712"/>
    </source>
</evidence>
<comment type="subcellular location">
    <subcellularLocation>
        <location evidence="2 15">Cell membrane</location>
        <topology evidence="2 15">Peripheral membrane protein</topology>
    </subcellularLocation>
</comment>
<reference evidence="18 19" key="2">
    <citation type="submission" date="2019-05" db="EMBL/GenBank/DDBJ databases">
        <title>Genome evolution of the obligate endosymbiont Buchnera aphidicola.</title>
        <authorList>
            <person name="Moran N.A."/>
        </authorList>
    </citation>
    <scope>NUCLEOTIDE SEQUENCE [LARGE SCALE GENOMIC DNA]</scope>
    <source>
        <strain evidence="18 19">Sav</strain>
    </source>
</reference>
<proteinExistence type="inferred from homology"/>
<keyword evidence="7 15" id="KW-1003">Cell membrane</keyword>
<dbReference type="GO" id="GO:0046933">
    <property type="term" value="F:proton-transporting ATP synthase activity, rotational mechanism"/>
    <property type="evidence" value="ECO:0007669"/>
    <property type="project" value="UniProtKB-UniRule"/>
</dbReference>
<dbReference type="SUPFAM" id="SSF51344">
    <property type="entry name" value="Epsilon subunit of F1F0-ATP synthase N-terminal domain"/>
    <property type="match status" value="1"/>
</dbReference>
<evidence type="ECO:0000313" key="19">
    <source>
        <dbReference type="Proteomes" id="UP000298585"/>
    </source>
</evidence>
<evidence type="ECO:0000256" key="6">
    <source>
        <dbReference type="ARBA" id="ARBA00022448"/>
    </source>
</evidence>
<feature type="domain" description="ATP synthase F1 complex delta/epsilon subunit N-terminal" evidence="17">
    <location>
        <begin position="4"/>
        <end position="86"/>
    </location>
</feature>
<dbReference type="GO" id="GO:0016787">
    <property type="term" value="F:hydrolase activity"/>
    <property type="evidence" value="ECO:0007669"/>
    <property type="project" value="UniProtKB-KW"/>
</dbReference>
<dbReference type="PANTHER" id="PTHR13822:SF10">
    <property type="entry name" value="ATP SYNTHASE EPSILON CHAIN, CHLOROPLASTIC"/>
    <property type="match status" value="1"/>
</dbReference>
<keyword evidence="18" id="KW-0378">Hydrolase</keyword>
<name>A0A4D6YFR9_9GAMM</name>
<protein>
    <recommendedName>
        <fullName evidence="5 15">ATP synthase epsilon chain</fullName>
    </recommendedName>
    <alternativeName>
        <fullName evidence="14 15">ATP synthase F1 sector epsilon subunit</fullName>
    </alternativeName>
    <alternativeName>
        <fullName evidence="13 15">F-ATPase epsilon subunit</fullName>
    </alternativeName>
</protein>
<dbReference type="NCBIfam" id="NF001847">
    <property type="entry name" value="PRK00571.1-4"/>
    <property type="match status" value="1"/>
</dbReference>
<evidence type="ECO:0000256" key="10">
    <source>
        <dbReference type="ARBA" id="ARBA00023136"/>
    </source>
</evidence>
<dbReference type="SUPFAM" id="SSF46604">
    <property type="entry name" value="Epsilon subunit of F1F0-ATP synthase C-terminal domain"/>
    <property type="match status" value="1"/>
</dbReference>
<dbReference type="InterPro" id="IPR036771">
    <property type="entry name" value="ATPsynth_dsu/esu_N"/>
</dbReference>
<keyword evidence="8 15" id="KW-0375">Hydrogen ion transport</keyword>
<dbReference type="GO" id="GO:0005886">
    <property type="term" value="C:plasma membrane"/>
    <property type="evidence" value="ECO:0007669"/>
    <property type="project" value="UniProtKB-SubCell"/>
</dbReference>
<keyword evidence="9 15" id="KW-0406">Ion transport</keyword>
<evidence type="ECO:0000256" key="7">
    <source>
        <dbReference type="ARBA" id="ARBA00022475"/>
    </source>
</evidence>
<evidence type="ECO:0000256" key="14">
    <source>
        <dbReference type="ARBA" id="ARBA00031795"/>
    </source>
</evidence>
<comment type="similarity">
    <text evidence="3 15 16">Belongs to the ATPase epsilon chain family.</text>
</comment>
<dbReference type="InterPro" id="IPR036794">
    <property type="entry name" value="ATP_F1_dsu/esu_C_sf"/>
</dbReference>
<evidence type="ECO:0000256" key="1">
    <source>
        <dbReference type="ARBA" id="ARBA00003543"/>
    </source>
</evidence>
<dbReference type="NCBIfam" id="TIGR01216">
    <property type="entry name" value="ATP_synt_epsi"/>
    <property type="match status" value="1"/>
</dbReference>
<dbReference type="OrthoDB" id="9791445at2"/>
<dbReference type="RefSeq" id="WP_158337873.1">
    <property type="nucleotide sequence ID" value="NZ_CP034855.1"/>
</dbReference>
<evidence type="ECO:0000259" key="17">
    <source>
        <dbReference type="Pfam" id="PF02823"/>
    </source>
</evidence>
<evidence type="ECO:0000256" key="8">
    <source>
        <dbReference type="ARBA" id="ARBA00022781"/>
    </source>
</evidence>
<gene>
    <name evidence="15" type="primary">atpC</name>
    <name evidence="18" type="ORF">D9V77_00045</name>
</gene>
<evidence type="ECO:0000256" key="9">
    <source>
        <dbReference type="ARBA" id="ARBA00023065"/>
    </source>
</evidence>
<evidence type="ECO:0000256" key="4">
    <source>
        <dbReference type="ARBA" id="ARBA00011648"/>
    </source>
</evidence>
<dbReference type="FunFam" id="2.60.15.10:FF:000001">
    <property type="entry name" value="ATP synthase epsilon chain"/>
    <property type="match status" value="1"/>
</dbReference>
<dbReference type="EMBL" id="CP034855">
    <property type="protein sequence ID" value="QCI25251.1"/>
    <property type="molecule type" value="Genomic_DNA"/>
</dbReference>
<dbReference type="GO" id="GO:0005524">
    <property type="term" value="F:ATP binding"/>
    <property type="evidence" value="ECO:0007669"/>
    <property type="project" value="UniProtKB-UniRule"/>
</dbReference>
<evidence type="ECO:0000256" key="11">
    <source>
        <dbReference type="ARBA" id="ARBA00023196"/>
    </source>
</evidence>
<dbReference type="InterPro" id="IPR020546">
    <property type="entry name" value="ATP_synth_F1_dsu/esu_N"/>
</dbReference>
<keyword evidence="11 15" id="KW-0139">CF(1)</keyword>
<dbReference type="Proteomes" id="UP000298585">
    <property type="component" value="Chromosome"/>
</dbReference>
<keyword evidence="10 15" id="KW-0472">Membrane</keyword>
<evidence type="ECO:0000256" key="16">
    <source>
        <dbReference type="RuleBase" id="RU003656"/>
    </source>
</evidence>
<organism evidence="18 19">
    <name type="scientific">Buchnera aphidicola</name>
    <name type="common">Sitobion avenae</name>
    <dbReference type="NCBI Taxonomy" id="571428"/>
    <lineage>
        <taxon>Bacteria</taxon>
        <taxon>Pseudomonadati</taxon>
        <taxon>Pseudomonadota</taxon>
        <taxon>Gammaproteobacteria</taxon>
        <taxon>Enterobacterales</taxon>
        <taxon>Erwiniaceae</taxon>
        <taxon>Buchnera</taxon>
    </lineage>
</organism>
<dbReference type="Gene3D" id="2.60.15.10">
    <property type="entry name" value="F0F1 ATP synthase delta/epsilon subunit, N-terminal"/>
    <property type="match status" value="1"/>
</dbReference>
<evidence type="ECO:0000256" key="2">
    <source>
        <dbReference type="ARBA" id="ARBA00004202"/>
    </source>
</evidence>
<dbReference type="CDD" id="cd12152">
    <property type="entry name" value="F1-ATPase_delta"/>
    <property type="match status" value="1"/>
</dbReference>